<dbReference type="RefSeq" id="WP_245810023.1">
    <property type="nucleotide sequence ID" value="NZ_OBEN01000001.1"/>
</dbReference>
<dbReference type="InterPro" id="IPR001650">
    <property type="entry name" value="Helicase_C-like"/>
</dbReference>
<dbReference type="GO" id="GO:0005524">
    <property type="term" value="F:ATP binding"/>
    <property type="evidence" value="ECO:0007669"/>
    <property type="project" value="InterPro"/>
</dbReference>
<dbReference type="InterPro" id="IPR003593">
    <property type="entry name" value="AAA+_ATPase"/>
</dbReference>
<evidence type="ECO:0000259" key="3">
    <source>
        <dbReference type="PROSITE" id="PS51192"/>
    </source>
</evidence>
<dbReference type="GO" id="GO:0016787">
    <property type="term" value="F:hydrolase activity"/>
    <property type="evidence" value="ECO:0007669"/>
    <property type="project" value="UniProtKB-KW"/>
</dbReference>
<dbReference type="CDD" id="cd18793">
    <property type="entry name" value="SF2_C_SNF"/>
    <property type="match status" value="1"/>
</dbReference>
<dbReference type="InterPro" id="IPR014001">
    <property type="entry name" value="Helicase_ATP-bd"/>
</dbReference>
<dbReference type="InterPro" id="IPR027417">
    <property type="entry name" value="P-loop_NTPase"/>
</dbReference>
<accession>A0A285NNV9</accession>
<dbReference type="InterPro" id="IPR049730">
    <property type="entry name" value="SNF2/RAD54-like_C"/>
</dbReference>
<evidence type="ECO:0000256" key="2">
    <source>
        <dbReference type="SAM" id="Coils"/>
    </source>
</evidence>
<keyword evidence="6" id="KW-1185">Reference proteome</keyword>
<dbReference type="Gene3D" id="3.40.50.300">
    <property type="entry name" value="P-loop containing nucleotide triphosphate hydrolases"/>
    <property type="match status" value="2"/>
</dbReference>
<dbReference type="SMART" id="SM00382">
    <property type="entry name" value="AAA"/>
    <property type="match status" value="1"/>
</dbReference>
<dbReference type="Proteomes" id="UP000218627">
    <property type="component" value="Unassembled WGS sequence"/>
</dbReference>
<feature type="domain" description="Helicase C-terminal" evidence="4">
    <location>
        <begin position="690"/>
        <end position="852"/>
    </location>
</feature>
<dbReference type="Pfam" id="PF00176">
    <property type="entry name" value="SNF2-rel_dom"/>
    <property type="match status" value="1"/>
</dbReference>
<keyword evidence="1" id="KW-0378">Hydrolase</keyword>
<protein>
    <submittedName>
        <fullName evidence="5">SNF2 family N-terminal domain-containing protein</fullName>
    </submittedName>
</protein>
<dbReference type="Pfam" id="PF00271">
    <property type="entry name" value="Helicase_C"/>
    <property type="match status" value="1"/>
</dbReference>
<dbReference type="AlphaFoldDB" id="A0A285NNV9"/>
<evidence type="ECO:0000259" key="4">
    <source>
        <dbReference type="PROSITE" id="PS51194"/>
    </source>
</evidence>
<gene>
    <name evidence="5" type="ORF">SAMN06265353_0002</name>
</gene>
<dbReference type="InterPro" id="IPR025202">
    <property type="entry name" value="PLD-like_dom"/>
</dbReference>
<dbReference type="EMBL" id="OBEN01000001">
    <property type="protein sequence ID" value="SNZ10623.1"/>
    <property type="molecule type" value="Genomic_DNA"/>
</dbReference>
<dbReference type="PROSITE" id="PS51194">
    <property type="entry name" value="HELICASE_CTER"/>
    <property type="match status" value="1"/>
</dbReference>
<dbReference type="SUPFAM" id="SSF52540">
    <property type="entry name" value="P-loop containing nucleoside triphosphate hydrolases"/>
    <property type="match status" value="2"/>
</dbReference>
<organism evidence="5 6">
    <name type="scientific">Hydrogenobacter hydrogenophilus</name>
    <dbReference type="NCBI Taxonomy" id="35835"/>
    <lineage>
        <taxon>Bacteria</taxon>
        <taxon>Pseudomonadati</taxon>
        <taxon>Aquificota</taxon>
        <taxon>Aquificia</taxon>
        <taxon>Aquificales</taxon>
        <taxon>Aquificaceae</taxon>
        <taxon>Hydrogenobacter</taxon>
    </lineage>
</organism>
<dbReference type="InterPro" id="IPR000330">
    <property type="entry name" value="SNF2_N"/>
</dbReference>
<dbReference type="PROSITE" id="PS51192">
    <property type="entry name" value="HELICASE_ATP_BIND_1"/>
    <property type="match status" value="1"/>
</dbReference>
<proteinExistence type="predicted"/>
<sequence length="1077" mass="126588">MGFITNSGSQGLSERLKELISVSNEIKILVGYFYFSALPVIYEELKKLYDEKKLNQEHLKVLVGLKVDRGLYGLYEVSTSENSGEQRIREFKKSLETALTSEELDSKELYQQAEFFLRLLEEGYMVLRKTKKPNHAKLYLFKLNEKGAKHSIITGSSNLTKYGLREQEEFNVEIRDYGFEEAERYFDKLWREAQEINPKDVVETIRQKTMLRWVEPYTAYAYLVKTYLDLHTLKEFSEEAVKSILEEAGFKPYSYQVHAVMEALSILKDHGGVILADVVGLGKTVIACAIAKLLDLKGIVIAPPHLVGEEEDRGWKDYLSRFGLYDWRVFSVGKLENVLEFVSKNPHYQVVIVDEAHRFRNEETQSYELLKAITTHRKVLLLTATPFNNRPEDIFAMLKLFTLPKKSTIVLDGDLQEKFKKFQDVFEELSYIKKYYLSKDKEKRKRALQKYEKLFGSTDVEVNEVDLSLKSIAQKIKGMISPVVIRRNRLDLRWYKEEIPLSQVKDPVVKFYKLSKDQSEFYDEVIQTFSSPEEGGSFVGALYMPERYLKGDQKDDFRELSQRNLYDFMRRLLVKRFESSFYAFNQSIKNFIQLHETAIEFVQKSRKYVLNRDLIEDLYTAEEETILKELKEFEESLKASSSPKGRYEYIYDETNADIDKLLEDLKRDKKLFENIQKKLEDSGLLEQDPKLEELSNTLREFIEQNRKVVIFSEYVDTAEYLAEKLQEMGFRVLKAVGSLSKGRLEEIRQNFDAQHEDKRDDYDVLVSTDKLSEGINLNRAGVVINYDIPWNPVRVIQRVGRINRIGQKVYEELYIVNFFPTEKGADQTRIVEIAKNKMFMIHKVLGEDAKIFTPDEEPTPSELYTRLSTYREDQEKSFYTIMLEEWERIKKETPDIEEKIKDMPNRVKCAKPSDKSELFVFVKKYGELFCIHCDYQKDQTQEVPLEEAFSRIKADPQTKSLSLSEHFWEFYKKVEDYTKERRKDYQDVEKSAIRNLKYFRDHIKDEFIDVLISAIQDYGVLPIKTLRDISNIKDKEEMEKYLEGIKRRFGTALQKLEQDQQSQKGEVIISIENKDVQ</sequence>
<dbReference type="Gene3D" id="3.40.50.10810">
    <property type="entry name" value="Tandem AAA-ATPase domain"/>
    <property type="match status" value="2"/>
</dbReference>
<feature type="domain" description="Helicase ATP-binding" evidence="3">
    <location>
        <begin position="264"/>
        <end position="404"/>
    </location>
</feature>
<dbReference type="SMART" id="SM00487">
    <property type="entry name" value="DEXDc"/>
    <property type="match status" value="1"/>
</dbReference>
<name>A0A285NNV9_9AQUI</name>
<dbReference type="PANTHER" id="PTHR10799">
    <property type="entry name" value="SNF2/RAD54 HELICASE FAMILY"/>
    <property type="match status" value="1"/>
</dbReference>
<reference evidence="6" key="1">
    <citation type="submission" date="2017-09" db="EMBL/GenBank/DDBJ databases">
        <authorList>
            <person name="Varghese N."/>
            <person name="Submissions S."/>
        </authorList>
    </citation>
    <scope>NUCLEOTIDE SEQUENCE [LARGE SCALE GENOMIC DNA]</scope>
    <source>
        <strain evidence="6">DSM 2913</strain>
    </source>
</reference>
<dbReference type="Gene3D" id="3.30.870.10">
    <property type="entry name" value="Endonuclease Chain A"/>
    <property type="match status" value="1"/>
</dbReference>
<evidence type="ECO:0000256" key="1">
    <source>
        <dbReference type="ARBA" id="ARBA00022801"/>
    </source>
</evidence>
<feature type="coiled-coil region" evidence="2">
    <location>
        <begin position="651"/>
        <end position="682"/>
    </location>
</feature>
<dbReference type="InterPro" id="IPR038718">
    <property type="entry name" value="SNF2-like_sf"/>
</dbReference>
<dbReference type="Pfam" id="PF13091">
    <property type="entry name" value="PLDc_2"/>
    <property type="match status" value="1"/>
</dbReference>
<evidence type="ECO:0000313" key="5">
    <source>
        <dbReference type="EMBL" id="SNZ10623.1"/>
    </source>
</evidence>
<dbReference type="SMART" id="SM00490">
    <property type="entry name" value="HELICc"/>
    <property type="match status" value="1"/>
</dbReference>
<evidence type="ECO:0000313" key="6">
    <source>
        <dbReference type="Proteomes" id="UP000218627"/>
    </source>
</evidence>
<keyword evidence="2" id="KW-0175">Coiled coil</keyword>